<sequence length="51" mass="6134">MILQNCQVSNALKCLNFFNTFHFHLMVRSIDAFNSLMFKEKSVFEIYNRRS</sequence>
<reference evidence="1" key="1">
    <citation type="submission" date="2014-11" db="EMBL/GenBank/DDBJ databases">
        <authorList>
            <person name="Amaro Gonzalez C."/>
        </authorList>
    </citation>
    <scope>NUCLEOTIDE SEQUENCE</scope>
</reference>
<organism evidence="1">
    <name type="scientific">Anguilla anguilla</name>
    <name type="common">European freshwater eel</name>
    <name type="synonym">Muraena anguilla</name>
    <dbReference type="NCBI Taxonomy" id="7936"/>
    <lineage>
        <taxon>Eukaryota</taxon>
        <taxon>Metazoa</taxon>
        <taxon>Chordata</taxon>
        <taxon>Craniata</taxon>
        <taxon>Vertebrata</taxon>
        <taxon>Euteleostomi</taxon>
        <taxon>Actinopterygii</taxon>
        <taxon>Neopterygii</taxon>
        <taxon>Teleostei</taxon>
        <taxon>Anguilliformes</taxon>
        <taxon>Anguillidae</taxon>
        <taxon>Anguilla</taxon>
    </lineage>
</organism>
<evidence type="ECO:0000313" key="1">
    <source>
        <dbReference type="EMBL" id="JAH11468.1"/>
    </source>
</evidence>
<dbReference type="AlphaFoldDB" id="A0A0E9Q5T5"/>
<reference evidence="1" key="2">
    <citation type="journal article" date="2015" name="Fish Shellfish Immunol.">
        <title>Early steps in the European eel (Anguilla anguilla)-Vibrio vulnificus interaction in the gills: Role of the RtxA13 toxin.</title>
        <authorList>
            <person name="Callol A."/>
            <person name="Pajuelo D."/>
            <person name="Ebbesson L."/>
            <person name="Teles M."/>
            <person name="MacKenzie S."/>
            <person name="Amaro C."/>
        </authorList>
    </citation>
    <scope>NUCLEOTIDE SEQUENCE</scope>
</reference>
<accession>A0A0E9Q5T5</accession>
<proteinExistence type="predicted"/>
<dbReference type="EMBL" id="GBXM01097109">
    <property type="protein sequence ID" value="JAH11468.1"/>
    <property type="molecule type" value="Transcribed_RNA"/>
</dbReference>
<name>A0A0E9Q5T5_ANGAN</name>
<protein>
    <submittedName>
        <fullName evidence="1">Uncharacterized protein</fullName>
    </submittedName>
</protein>